<dbReference type="Pfam" id="PF10618">
    <property type="entry name" value="Tail_tube"/>
    <property type="match status" value="1"/>
</dbReference>
<evidence type="ECO:0000313" key="2">
    <source>
        <dbReference type="Proteomes" id="UP000237381"/>
    </source>
</evidence>
<dbReference type="AlphaFoldDB" id="A0A2S4MDD7"/>
<reference evidence="1 2" key="1">
    <citation type="submission" date="2018-01" db="EMBL/GenBank/DDBJ databases">
        <title>Genomic Encyclopedia of Type Strains, Phase III (KMG-III): the genomes of soil and plant-associated and newly described type strains.</title>
        <authorList>
            <person name="Whitman W."/>
        </authorList>
    </citation>
    <scope>NUCLEOTIDE SEQUENCE [LARGE SCALE GENOMIC DNA]</scope>
    <source>
        <strain evidence="1 2">JCM 18070</strain>
    </source>
</reference>
<dbReference type="InterPro" id="IPR019596">
    <property type="entry name" value="Phage_Mu_GpM_tail_tub"/>
</dbReference>
<evidence type="ECO:0000313" key="1">
    <source>
        <dbReference type="EMBL" id="POR52756.1"/>
    </source>
</evidence>
<dbReference type="EMBL" id="PQGA01000004">
    <property type="protein sequence ID" value="POR52756.1"/>
    <property type="molecule type" value="Genomic_DNA"/>
</dbReference>
<dbReference type="Proteomes" id="UP000237381">
    <property type="component" value="Unassembled WGS sequence"/>
</dbReference>
<comment type="caution">
    <text evidence="1">The sequence shown here is derived from an EMBL/GenBank/DDBJ whole genome shotgun (WGS) entry which is preliminary data.</text>
</comment>
<keyword evidence="2" id="KW-1185">Reference proteome</keyword>
<organism evidence="1 2">
    <name type="scientific">Paraburkholderia eburnea</name>
    <dbReference type="NCBI Taxonomy" id="1189126"/>
    <lineage>
        <taxon>Bacteria</taxon>
        <taxon>Pseudomonadati</taxon>
        <taxon>Pseudomonadota</taxon>
        <taxon>Betaproteobacteria</taxon>
        <taxon>Burkholderiales</taxon>
        <taxon>Burkholderiaceae</taxon>
        <taxon>Paraburkholderia</taxon>
    </lineage>
</organism>
<name>A0A2S4MDD7_9BURK</name>
<proteinExistence type="predicted"/>
<protein>
    <submittedName>
        <fullName evidence="1">Tail tube protein</fullName>
    </submittedName>
</protein>
<gene>
    <name evidence="1" type="ORF">B0G62_10453</name>
</gene>
<dbReference type="RefSeq" id="WP_103704168.1">
    <property type="nucleotide sequence ID" value="NZ_PQGA01000004.1"/>
</dbReference>
<sequence>MADNTNRIAGIATFKIDGVQYMLEGKLEYSDMLVTRETKKGQDTVHGYGEKPEAPYIAGTFRDSGSINVQSLNSVTNSTISAKLANGKLIIGRNMWQVGEIKVDTEEGTFDIRFEGLQGSVTEN</sequence>
<dbReference type="OrthoDB" id="5463544at2"/>
<accession>A0A2S4MDD7</accession>